<dbReference type="AlphaFoldDB" id="B8D516"/>
<dbReference type="KEGG" id="dka:DKAM_0871"/>
<dbReference type="RefSeq" id="WP_012608538.1">
    <property type="nucleotide sequence ID" value="NC_011766.1"/>
</dbReference>
<accession>B8D516</accession>
<dbReference type="HOGENOM" id="CLU_192649_0_0_2"/>
<dbReference type="Proteomes" id="UP000006903">
    <property type="component" value="Chromosome"/>
</dbReference>
<evidence type="ECO:0000313" key="1">
    <source>
        <dbReference type="EMBL" id="ACL11197.1"/>
    </source>
</evidence>
<name>B8D516_DESA1</name>
<dbReference type="GeneID" id="7171010"/>
<dbReference type="EMBL" id="CP001140">
    <property type="protein sequence ID" value="ACL11197.1"/>
    <property type="molecule type" value="Genomic_DNA"/>
</dbReference>
<dbReference type="eggNOG" id="arCOG06985">
    <property type="taxonomic scope" value="Archaea"/>
</dbReference>
<reference evidence="1 2" key="1">
    <citation type="journal article" date="2009" name="J. Bacteriol.">
        <title>Complete genome sequence of the anaerobic, protein-degrading hyperthermophilic crenarchaeon Desulfurococcus kamchatkensis.</title>
        <authorList>
            <person name="Ravin N.V."/>
            <person name="Mardanov A.V."/>
            <person name="Beletsky A.V."/>
            <person name="Kublanov I.V."/>
            <person name="Kolganova T.V."/>
            <person name="Lebedinsky A.V."/>
            <person name="Chernyh N.A."/>
            <person name="Bonch-Osmolovskaya E.A."/>
            <person name="Skryabin K.G."/>
        </authorList>
    </citation>
    <scope>NUCLEOTIDE SEQUENCE [LARGE SCALE GENOMIC DNA]</scope>
    <source>
        <strain evidence="2">DSM 18924 / JCM 16383 / VKM B-2413 / 1221n</strain>
    </source>
</reference>
<protein>
    <submittedName>
        <fullName evidence="1">Uncharacterized protein</fullName>
    </submittedName>
</protein>
<sequence length="68" mass="7886">MVKCPFCGSEVNVAPIKEWRFRFYIVNAYICPSCKGRFNYYHGVSPRGRESSFTIRVKPRPKRVVAEG</sequence>
<proteinExistence type="predicted"/>
<gene>
    <name evidence="1" type="ordered locus">DKAM_0871</name>
</gene>
<evidence type="ECO:0000313" key="2">
    <source>
        <dbReference type="Proteomes" id="UP000006903"/>
    </source>
</evidence>
<organism evidence="1 2">
    <name type="scientific">Desulfurococcus amylolyticus (strain DSM 18924 / JCM 16383 / VKM B-2413 / 1221n)</name>
    <name type="common">Desulfurococcus kamchatkensis</name>
    <dbReference type="NCBI Taxonomy" id="490899"/>
    <lineage>
        <taxon>Archaea</taxon>
        <taxon>Thermoproteota</taxon>
        <taxon>Thermoprotei</taxon>
        <taxon>Desulfurococcales</taxon>
        <taxon>Desulfurococcaceae</taxon>
        <taxon>Desulfurococcus</taxon>
    </lineage>
</organism>